<evidence type="ECO:0000313" key="7">
    <source>
        <dbReference type="EMBL" id="OAN24880.1"/>
    </source>
</evidence>
<dbReference type="OrthoDB" id="6756050at2"/>
<dbReference type="InterPro" id="IPR038255">
    <property type="entry name" value="PBS_linker_sf"/>
</dbReference>
<keyword evidence="1 3" id="KW-0378">Hydrolase</keyword>
<organism evidence="7 8">
    <name type="scientific">Pseudomonas oryzihabitans</name>
    <dbReference type="NCBI Taxonomy" id="47885"/>
    <lineage>
        <taxon>Bacteria</taxon>
        <taxon>Pseudomonadati</taxon>
        <taxon>Pseudomonadota</taxon>
        <taxon>Gammaproteobacteria</taxon>
        <taxon>Pseudomonadales</taxon>
        <taxon>Pseudomonadaceae</taxon>
        <taxon>Pseudomonas</taxon>
    </lineage>
</organism>
<evidence type="ECO:0000313" key="8">
    <source>
        <dbReference type="Proteomes" id="UP000078356"/>
    </source>
</evidence>
<evidence type="ECO:0000256" key="3">
    <source>
        <dbReference type="RuleBase" id="RU361153"/>
    </source>
</evidence>
<dbReference type="EMBL" id="LWCR01000056">
    <property type="protein sequence ID" value="OAN24880.1"/>
    <property type="molecule type" value="Genomic_DNA"/>
</dbReference>
<evidence type="ECO:0000259" key="5">
    <source>
        <dbReference type="Pfam" id="PF00150"/>
    </source>
</evidence>
<evidence type="ECO:0000256" key="1">
    <source>
        <dbReference type="ARBA" id="ARBA00022801"/>
    </source>
</evidence>
<evidence type="ECO:0000256" key="4">
    <source>
        <dbReference type="SAM" id="SignalP"/>
    </source>
</evidence>
<dbReference type="PANTHER" id="PTHR34142">
    <property type="entry name" value="ENDO-BETA-1,4-GLUCANASE A"/>
    <property type="match status" value="1"/>
</dbReference>
<sequence length="496" mass="54209">MTLRKTLAALSGVLTLSALLGAAAPARAVELVGLNLSGAGFASQVLPGLNERNYIFPVEAYFQQWSARGVKLVRFPILWERLQPSLGGDFDPTYAGLIDRTFRYAQNHGIKIILDLHNYMKYRGTVIGTGSVSYSHYQDVLTRIAQRWSSQASLYGYDIMNEPHDATAQWPIAAQYGINGVRSVDNVRPIFIEGNGWAEATRWPQWNDSLLGLRDPANNLIFEAHTYFDGEGGGGNYSNTSAAAYPDDYGVQRVRPFVEWLKKNGKRGFIGEFGIPDSDPRWNVIMDNMLAYLKQNCIPATYWAAGPGWANYNMSVEPVNGQTRPQWPTLAKYLDGSSCSNFGPSTGGGTGAGAANTPNGAPVTVTNAHLQAIQQLYLGYMGRAADQAGLNYWSNAIATGRASVEGIAASFTESQEYRSQYEGLPADALVSKIYRNVLGREAEPAGKAYWVNELVSGKISPRTIVLAMIYGMSSADRQNFASKTTAAFRQIGMNNL</sequence>
<feature type="chain" id="PRO_5008090791" evidence="4">
    <location>
        <begin position="29"/>
        <end position="496"/>
    </location>
</feature>
<feature type="signal peptide" evidence="4">
    <location>
        <begin position="1"/>
        <end position="28"/>
    </location>
</feature>
<dbReference type="Proteomes" id="UP000078356">
    <property type="component" value="Unassembled WGS sequence"/>
</dbReference>
<reference evidence="7 8" key="1">
    <citation type="submission" date="2016-04" db="EMBL/GenBank/DDBJ databases">
        <title>Draft Genome Sequences of Staphylococcus capitis Strain H36, S. capitis Strain H65, S. cohnii Strain H62, S. hominis Strain H69, Mycobacterium iranicum Strain H39, Plantibacter sp. Strain H53, Pseudomonas oryzihabitans Strain H72, and Microbacterium sp. Strain H83, isolated from residential settings.</title>
        <authorList>
            <person name="Lymperopoulou D."/>
            <person name="Adams R.I."/>
            <person name="Lindow S."/>
            <person name="Coil D.A."/>
            <person name="Jospin G."/>
            <person name="Eisen J.A."/>
        </authorList>
    </citation>
    <scope>NUCLEOTIDE SEQUENCE [LARGE SCALE GENOMIC DNA]</scope>
    <source>
        <strain evidence="7 8">H72</strain>
    </source>
</reference>
<feature type="domain" description="DUF4214" evidence="6">
    <location>
        <begin position="408"/>
        <end position="469"/>
    </location>
</feature>
<dbReference type="InterPro" id="IPR025282">
    <property type="entry name" value="DUF4214"/>
</dbReference>
<dbReference type="Pfam" id="PF00150">
    <property type="entry name" value="Cellulase"/>
    <property type="match status" value="1"/>
</dbReference>
<comment type="similarity">
    <text evidence="3">Belongs to the glycosyl hydrolase 5 (cellulase A) family.</text>
</comment>
<gene>
    <name evidence="7" type="ORF">A4V15_07440</name>
</gene>
<keyword evidence="4" id="KW-0732">Signal</keyword>
<dbReference type="GO" id="GO:0004553">
    <property type="term" value="F:hydrolase activity, hydrolyzing O-glycosyl compounds"/>
    <property type="evidence" value="ECO:0007669"/>
    <property type="project" value="InterPro"/>
</dbReference>
<dbReference type="Gene3D" id="3.20.20.80">
    <property type="entry name" value="Glycosidases"/>
    <property type="match status" value="1"/>
</dbReference>
<dbReference type="InterPro" id="IPR017853">
    <property type="entry name" value="GH"/>
</dbReference>
<dbReference type="GO" id="GO:0009251">
    <property type="term" value="P:glucan catabolic process"/>
    <property type="evidence" value="ECO:0007669"/>
    <property type="project" value="TreeGrafter"/>
</dbReference>
<dbReference type="AlphaFoldDB" id="A0A178L5T7"/>
<evidence type="ECO:0000256" key="2">
    <source>
        <dbReference type="ARBA" id="ARBA00023295"/>
    </source>
</evidence>
<dbReference type="Gene3D" id="1.10.3130.20">
    <property type="entry name" value="Phycobilisome linker domain"/>
    <property type="match status" value="1"/>
</dbReference>
<feature type="domain" description="Glycoside hydrolase family 5" evidence="5">
    <location>
        <begin position="54"/>
        <end position="306"/>
    </location>
</feature>
<dbReference type="RefSeq" id="WP_064309138.1">
    <property type="nucleotide sequence ID" value="NZ_LWCR01000056.1"/>
</dbReference>
<name>A0A178L5T7_9PSED</name>
<protein>
    <submittedName>
        <fullName evidence="7">Cellulase</fullName>
    </submittedName>
</protein>
<dbReference type="InterPro" id="IPR001547">
    <property type="entry name" value="Glyco_hydro_5"/>
</dbReference>
<dbReference type="SUPFAM" id="SSF51445">
    <property type="entry name" value="(Trans)glycosidases"/>
    <property type="match status" value="1"/>
</dbReference>
<keyword evidence="2 3" id="KW-0326">Glycosidase</keyword>
<evidence type="ECO:0000259" key="6">
    <source>
        <dbReference type="Pfam" id="PF13946"/>
    </source>
</evidence>
<dbReference type="Pfam" id="PF13946">
    <property type="entry name" value="DUF4214"/>
    <property type="match status" value="1"/>
</dbReference>
<comment type="caution">
    <text evidence="7">The sequence shown here is derived from an EMBL/GenBank/DDBJ whole genome shotgun (WGS) entry which is preliminary data.</text>
</comment>
<accession>A0A178L5T7</accession>
<proteinExistence type="inferred from homology"/>
<dbReference type="PANTHER" id="PTHR34142:SF1">
    <property type="entry name" value="GLYCOSIDE HYDROLASE FAMILY 5 DOMAIN-CONTAINING PROTEIN"/>
    <property type="match status" value="1"/>
</dbReference>